<feature type="chain" id="PRO_5040812285" description="Two component regulator propeller" evidence="1">
    <location>
        <begin position="20"/>
        <end position="709"/>
    </location>
</feature>
<dbReference type="SUPFAM" id="SSF63829">
    <property type="entry name" value="Calcium-dependent phosphotriesterase"/>
    <property type="match status" value="2"/>
</dbReference>
<dbReference type="RefSeq" id="WP_343331047.1">
    <property type="nucleotide sequence ID" value="NZ_JAPOHD010000001.1"/>
</dbReference>
<gene>
    <name evidence="2" type="ORF">OU798_00035</name>
</gene>
<dbReference type="EMBL" id="JAPOHD010000001">
    <property type="protein sequence ID" value="MCY1718708.1"/>
    <property type="molecule type" value="Genomic_DNA"/>
</dbReference>
<evidence type="ECO:0000256" key="1">
    <source>
        <dbReference type="SAM" id="SignalP"/>
    </source>
</evidence>
<protein>
    <recommendedName>
        <fullName evidence="4">Two component regulator propeller</fullName>
    </recommendedName>
</protein>
<reference evidence="2" key="1">
    <citation type="submission" date="2022-11" db="EMBL/GenBank/DDBJ databases">
        <title>Marilongibacter aestuarii gen. nov., sp. nov., isolated from tidal flat sediment.</title>
        <authorList>
            <person name="Jiayan W."/>
        </authorList>
    </citation>
    <scope>NUCLEOTIDE SEQUENCE</scope>
    <source>
        <strain evidence="2">Z1-6</strain>
    </source>
</reference>
<dbReference type="InterPro" id="IPR011110">
    <property type="entry name" value="Reg_prop"/>
</dbReference>
<proteinExistence type="predicted"/>
<evidence type="ECO:0000313" key="3">
    <source>
        <dbReference type="Proteomes" id="UP001145087"/>
    </source>
</evidence>
<dbReference type="Gene3D" id="2.130.10.10">
    <property type="entry name" value="YVTN repeat-like/Quinoprotein amine dehydrogenase"/>
    <property type="match status" value="3"/>
</dbReference>
<feature type="signal peptide" evidence="1">
    <location>
        <begin position="1"/>
        <end position="19"/>
    </location>
</feature>
<keyword evidence="3" id="KW-1185">Reference proteome</keyword>
<evidence type="ECO:0008006" key="4">
    <source>
        <dbReference type="Google" id="ProtNLM"/>
    </source>
</evidence>
<accession>A0A9X3J3V6</accession>
<dbReference type="AlphaFoldDB" id="A0A9X3J3V6"/>
<dbReference type="Proteomes" id="UP001145087">
    <property type="component" value="Unassembled WGS sequence"/>
</dbReference>
<evidence type="ECO:0000313" key="2">
    <source>
        <dbReference type="EMBL" id="MCY1718708.1"/>
    </source>
</evidence>
<keyword evidence="1" id="KW-0732">Signal</keyword>
<dbReference type="Pfam" id="PF07494">
    <property type="entry name" value="Reg_prop"/>
    <property type="match status" value="1"/>
</dbReference>
<organism evidence="2 3">
    <name type="scientific">Draconibacterium aestuarii</name>
    <dbReference type="NCBI Taxonomy" id="2998507"/>
    <lineage>
        <taxon>Bacteria</taxon>
        <taxon>Pseudomonadati</taxon>
        <taxon>Bacteroidota</taxon>
        <taxon>Bacteroidia</taxon>
        <taxon>Marinilabiliales</taxon>
        <taxon>Prolixibacteraceae</taxon>
        <taxon>Draconibacterium</taxon>
    </lineage>
</organism>
<comment type="caution">
    <text evidence="2">The sequence shown here is derived from an EMBL/GenBank/DDBJ whole genome shotgun (WGS) entry which is preliminary data.</text>
</comment>
<name>A0A9X3J3V6_9BACT</name>
<sequence length="709" mass="80185">MKYLFITITVMVISIQVNAQRSINFEVFTNSFFYQNQEINTNKKIHTNDIRQFYLTVNDTWMFLHANGSIQKSSGSGFTSIDNAVYRDHPSYSKEPATFFFPISEEEYYLSTGKELIFVKPDNTAQFLASEKDFRQLKPLELNIVQLTAASKNDNGEVFLAGLNIARKETGIDGVTAGLENNPNGIFKIADGTIEQYDPVPGKPVNVLVCAGNGITWAATDKELLKYEDGAWKVYDEKYFNLEEYFIVDICVDSQNRLWVATNKAVGEFADNEFKASNFLDDIEEIQYQTIHVDDNNIIWLGTRNHGAFMIWNDVKNHYSTTNSPLVSNSVRGIYSTGDNKIIFVSGGRTVNKDEKIISQFGGSGITTLEIDNRYFSKEFKMLSAFNSDDSFEYRTFQTNNGSIYSLKETKLFKVEGGKFEEIGIYPDNKLLNYIQEVAFDSIGQIWAATNHGLKRFDGTASVTFDADPEIAKKQVLHVAADKNGHAWIGTRAGLAKFDGKNWTGYNKKNSALPDNTIKAVFCDSKNNTWVGSKNWLAVIKDGNFTVHDKKTSEIGKAGVFKIKEAPNGDIWMGAGDGLAKYSNGNFEFVDAFKKKYPGDFFIYNDYIIARASSVGIIAYNMATEEFKTYDDFLLSKKVNGIGLVGDEIWIQINEPKKMSGLSPTEKAALEEQRKKIPEEHLRIMDNDKNFDYEYTLIKYPLEKLLERK</sequence>
<dbReference type="InterPro" id="IPR015943">
    <property type="entry name" value="WD40/YVTN_repeat-like_dom_sf"/>
</dbReference>